<proteinExistence type="inferred from homology"/>
<name>A0A934IP95_9HYPH</name>
<accession>A0A934IP95</accession>
<gene>
    <name evidence="3" type="ORF">JCR33_11030</name>
</gene>
<keyword evidence="4" id="KW-1185">Reference proteome</keyword>
<organism evidence="3 4">
    <name type="scientific">Acuticoccus mangrovi</name>
    <dbReference type="NCBI Taxonomy" id="2796142"/>
    <lineage>
        <taxon>Bacteria</taxon>
        <taxon>Pseudomonadati</taxon>
        <taxon>Pseudomonadota</taxon>
        <taxon>Alphaproteobacteria</taxon>
        <taxon>Hyphomicrobiales</taxon>
        <taxon>Amorphaceae</taxon>
        <taxon>Acuticoccus</taxon>
    </lineage>
</organism>
<evidence type="ECO:0000313" key="3">
    <source>
        <dbReference type="EMBL" id="MBJ3776225.1"/>
    </source>
</evidence>
<dbReference type="Proteomes" id="UP000609531">
    <property type="component" value="Unassembled WGS sequence"/>
</dbReference>
<dbReference type="InterPro" id="IPR023393">
    <property type="entry name" value="START-like_dom_sf"/>
</dbReference>
<feature type="domain" description="Activator of Hsp90 ATPase homologue 1/2-like C-terminal" evidence="2">
    <location>
        <begin position="19"/>
        <end position="151"/>
    </location>
</feature>
<evidence type="ECO:0000313" key="4">
    <source>
        <dbReference type="Proteomes" id="UP000609531"/>
    </source>
</evidence>
<reference evidence="3" key="1">
    <citation type="submission" date="2020-12" db="EMBL/GenBank/DDBJ databases">
        <title>Bacterial taxonomy.</title>
        <authorList>
            <person name="Pan X."/>
        </authorList>
    </citation>
    <scope>NUCLEOTIDE SEQUENCE</scope>
    <source>
        <strain evidence="3">B2012</strain>
    </source>
</reference>
<dbReference type="Pfam" id="PF08327">
    <property type="entry name" value="AHSA1"/>
    <property type="match status" value="1"/>
</dbReference>
<dbReference type="RefSeq" id="WP_198882101.1">
    <property type="nucleotide sequence ID" value="NZ_JAEKJA010000007.1"/>
</dbReference>
<dbReference type="Gene3D" id="3.30.530.20">
    <property type="match status" value="1"/>
</dbReference>
<dbReference type="CDD" id="cd08898">
    <property type="entry name" value="SRPBCC_CalC_Aha1-like_5"/>
    <property type="match status" value="1"/>
</dbReference>
<evidence type="ECO:0000259" key="2">
    <source>
        <dbReference type="Pfam" id="PF08327"/>
    </source>
</evidence>
<comment type="caution">
    <text evidence="3">The sequence shown here is derived from an EMBL/GenBank/DDBJ whole genome shotgun (WGS) entry which is preliminary data.</text>
</comment>
<dbReference type="InterPro" id="IPR013538">
    <property type="entry name" value="ASHA1/2-like_C"/>
</dbReference>
<protein>
    <submittedName>
        <fullName evidence="3">SRPBCC family protein</fullName>
    </submittedName>
</protein>
<dbReference type="SUPFAM" id="SSF55961">
    <property type="entry name" value="Bet v1-like"/>
    <property type="match status" value="1"/>
</dbReference>
<sequence>MNTAQSSTDIVVESVDIAAPVARVWRALTDHREFGEWFGVVFATPFRPGETVHGSLTIADFAGLPLEITVREMDAPRRFVFSWHPYAVEPDHDYTKEPQTLIEFTLEPRDTGTRLTVRESGFDALPEARRPTAFRMNTKGWPIQLGNIARHVTSG</sequence>
<evidence type="ECO:0000256" key="1">
    <source>
        <dbReference type="ARBA" id="ARBA00006817"/>
    </source>
</evidence>
<dbReference type="EMBL" id="JAEKJA010000007">
    <property type="protein sequence ID" value="MBJ3776225.1"/>
    <property type="molecule type" value="Genomic_DNA"/>
</dbReference>
<dbReference type="AlphaFoldDB" id="A0A934IP95"/>
<comment type="similarity">
    <text evidence="1">Belongs to the AHA1 family.</text>
</comment>